<dbReference type="EMBL" id="CP022743">
    <property type="protein sequence ID" value="ASU35463.1"/>
    <property type="molecule type" value="Genomic_DNA"/>
</dbReference>
<keyword evidence="2" id="KW-1185">Reference proteome</keyword>
<dbReference type="RefSeq" id="WP_157740917.1">
    <property type="nucleotide sequence ID" value="NZ_CP022743.1"/>
</dbReference>
<organism evidence="1 2">
    <name type="scientific">Mucilaginibacter xinganensis</name>
    <dbReference type="NCBI Taxonomy" id="1234841"/>
    <lineage>
        <taxon>Bacteria</taxon>
        <taxon>Pseudomonadati</taxon>
        <taxon>Bacteroidota</taxon>
        <taxon>Sphingobacteriia</taxon>
        <taxon>Sphingobacteriales</taxon>
        <taxon>Sphingobacteriaceae</taxon>
        <taxon>Mucilaginibacter</taxon>
    </lineage>
</organism>
<reference evidence="1 2" key="1">
    <citation type="submission" date="2017-08" db="EMBL/GenBank/DDBJ databases">
        <title>Complete genome sequence of Mucilaginibacter sp. strain BJC16-A31.</title>
        <authorList>
            <consortium name="Henan University of Science and Technology"/>
            <person name="You X."/>
        </authorList>
    </citation>
    <scope>NUCLEOTIDE SEQUENCE [LARGE SCALE GENOMIC DNA]</scope>
    <source>
        <strain evidence="1 2">BJC16-A31</strain>
    </source>
</reference>
<protein>
    <submittedName>
        <fullName evidence="1">Uncharacterized protein</fullName>
    </submittedName>
</protein>
<evidence type="ECO:0000313" key="2">
    <source>
        <dbReference type="Proteomes" id="UP000215002"/>
    </source>
</evidence>
<proteinExistence type="predicted"/>
<name>A0A223P018_9SPHI</name>
<gene>
    <name evidence="1" type="ORF">MuYL_3578</name>
</gene>
<accession>A0A223P018</accession>
<dbReference type="AlphaFoldDB" id="A0A223P018"/>
<dbReference type="OrthoDB" id="9986097at2"/>
<dbReference type="Proteomes" id="UP000215002">
    <property type="component" value="Chromosome"/>
</dbReference>
<dbReference type="KEGG" id="muc:MuYL_3578"/>
<evidence type="ECO:0000313" key="1">
    <source>
        <dbReference type="EMBL" id="ASU35463.1"/>
    </source>
</evidence>
<sequence>MKRNQIRPEWVPSGYRDKQDKNSAVEASCIVRTFYNRKNTVAKAGFKRRNLK</sequence>